<keyword evidence="10 11" id="KW-0998">Cell outer membrane</keyword>
<comment type="caution">
    <text evidence="16">The sequence shown here is derived from an EMBL/GenBank/DDBJ whole genome shotgun (WGS) entry which is preliminary data.</text>
</comment>
<keyword evidence="6" id="KW-0408">Iron</keyword>
<evidence type="ECO:0000256" key="4">
    <source>
        <dbReference type="ARBA" id="ARBA00022496"/>
    </source>
</evidence>
<dbReference type="RefSeq" id="WP_304537806.1">
    <property type="nucleotide sequence ID" value="NZ_JAUQOM010000051.1"/>
</dbReference>
<keyword evidence="4" id="KW-0410">Iron transport</keyword>
<keyword evidence="9 11" id="KW-0472">Membrane</keyword>
<dbReference type="InterPro" id="IPR039426">
    <property type="entry name" value="TonB-dep_rcpt-like"/>
</dbReference>
<dbReference type="SUPFAM" id="SSF56935">
    <property type="entry name" value="Porins"/>
    <property type="match status" value="1"/>
</dbReference>
<feature type="chain" id="PRO_5045959401" evidence="13">
    <location>
        <begin position="24"/>
        <end position="726"/>
    </location>
</feature>
<keyword evidence="5 11" id="KW-0812">Transmembrane</keyword>
<feature type="domain" description="TonB-dependent receptor plug" evidence="15">
    <location>
        <begin position="47"/>
        <end position="149"/>
    </location>
</feature>
<feature type="domain" description="TonB-dependent receptor-like beta-barrel" evidence="14">
    <location>
        <begin position="258"/>
        <end position="690"/>
    </location>
</feature>
<dbReference type="Pfam" id="PF00593">
    <property type="entry name" value="TonB_dep_Rec_b-barrel"/>
    <property type="match status" value="1"/>
</dbReference>
<dbReference type="PROSITE" id="PS52016">
    <property type="entry name" value="TONB_DEPENDENT_REC_3"/>
    <property type="match status" value="1"/>
</dbReference>
<evidence type="ECO:0000256" key="6">
    <source>
        <dbReference type="ARBA" id="ARBA00023004"/>
    </source>
</evidence>
<reference evidence="16" key="1">
    <citation type="submission" date="2023-07" db="EMBL/GenBank/DDBJ databases">
        <title>Bacterial whole genome sequence for Sphingobium sp. HBC34.</title>
        <authorList>
            <person name="Le V."/>
            <person name="Ko S.-R."/>
            <person name="Ahn C.-Y."/>
            <person name="Oh H.-M."/>
        </authorList>
    </citation>
    <scope>NUCLEOTIDE SEQUENCE</scope>
    <source>
        <strain evidence="16">HBC34</strain>
    </source>
</reference>
<proteinExistence type="inferred from homology"/>
<keyword evidence="7" id="KW-0406">Ion transport</keyword>
<keyword evidence="16" id="KW-0675">Receptor</keyword>
<feature type="signal peptide" evidence="13">
    <location>
        <begin position="1"/>
        <end position="23"/>
    </location>
</feature>
<evidence type="ECO:0000256" key="3">
    <source>
        <dbReference type="ARBA" id="ARBA00022452"/>
    </source>
</evidence>
<dbReference type="InterPro" id="IPR012910">
    <property type="entry name" value="Plug_dom"/>
</dbReference>
<evidence type="ECO:0000256" key="1">
    <source>
        <dbReference type="ARBA" id="ARBA00004571"/>
    </source>
</evidence>
<evidence type="ECO:0000256" key="5">
    <source>
        <dbReference type="ARBA" id="ARBA00022692"/>
    </source>
</evidence>
<evidence type="ECO:0000256" key="13">
    <source>
        <dbReference type="SAM" id="SignalP"/>
    </source>
</evidence>
<accession>A0ABT8ZSV8</accession>
<name>A0ABT8ZSV8_9SPHN</name>
<dbReference type="PANTHER" id="PTHR32552:SF81">
    <property type="entry name" value="TONB-DEPENDENT OUTER MEMBRANE RECEPTOR"/>
    <property type="match status" value="1"/>
</dbReference>
<evidence type="ECO:0000256" key="8">
    <source>
        <dbReference type="ARBA" id="ARBA00023077"/>
    </source>
</evidence>
<keyword evidence="3 11" id="KW-1134">Transmembrane beta strand</keyword>
<keyword evidence="8 12" id="KW-0798">TonB box</keyword>
<sequence length="726" mass="79323">MQKNCSALLISVATFAITSPVAAQSVSDDTASPAEIIVTAQKRQQSVQDVAAAITAISADTIEQRGVTSASNLQFIVPSTQIGNLLGQTAVTIRGVGLNEGAPGVAIHVDGVYQARPSMGDMLQIDIERVEVLRGPQGTLYGRNANGGVVNFITRAPTGQFEGYALASYGNYNEARLQGMINVPITDKVRARAVVDWNKRGDGFVKNIVPGGQDLDKAETISGRGRIDLMPTEDFKIELKGEFLNSDGPSQYFTLHNLPTPLALYLNPALASATYSFAPWRTSANDPVNTRRRYGALSAIATLNLGHVSLKSITGYSHLSDRSLADDDGIDISMFPVRRDYISRSFSQEFNVSYSSQLVDAVTGAFYLNDKLDHTLDHALKEGFAVTLLPDNGLPPGSQLLFRVPSYKTEVKAVFADVTLHPSERLSLIAGVRYSEETQHQTQQNNITFGPSAPIFTCPLRTNDAKFTSTTPRFGARYEVTDDASIYATYSKGFKAGGFNLYACDNPFNPEKLTSYEGGLKLRLLDRTLTLNISAFQYDYTDLQISQVIGLARFIKNAAAAKVKGVEVETAWRPDNHWTLDANLSALDAKYTHFSNIDGLAPDKGTQVLDGKRLNRSPQFSSNFGVSYRTTPGDLGAFTFRVDVSQRSRLYFREFNGPLDVQQPYGLLNAAVIWDSPGQRLRVRAYGNNLTNKAYIAQMSSSDSFGARFVSWGAPRQYGVEVKAAF</sequence>
<comment type="subcellular location">
    <subcellularLocation>
        <location evidence="1 11">Cell outer membrane</location>
        <topology evidence="1 11">Multi-pass membrane protein</topology>
    </subcellularLocation>
</comment>
<evidence type="ECO:0000256" key="7">
    <source>
        <dbReference type="ARBA" id="ARBA00023065"/>
    </source>
</evidence>
<evidence type="ECO:0000259" key="14">
    <source>
        <dbReference type="Pfam" id="PF00593"/>
    </source>
</evidence>
<keyword evidence="2 11" id="KW-0813">Transport</keyword>
<evidence type="ECO:0000259" key="15">
    <source>
        <dbReference type="Pfam" id="PF07715"/>
    </source>
</evidence>
<dbReference type="Proteomes" id="UP001176471">
    <property type="component" value="Unassembled WGS sequence"/>
</dbReference>
<evidence type="ECO:0000256" key="2">
    <source>
        <dbReference type="ARBA" id="ARBA00022448"/>
    </source>
</evidence>
<gene>
    <name evidence="16" type="ORF">Q4610_21450</name>
</gene>
<keyword evidence="13" id="KW-0732">Signal</keyword>
<dbReference type="InterPro" id="IPR036942">
    <property type="entry name" value="Beta-barrel_TonB_sf"/>
</dbReference>
<protein>
    <submittedName>
        <fullName evidence="16">TonB-dependent receptor</fullName>
    </submittedName>
</protein>
<evidence type="ECO:0000256" key="9">
    <source>
        <dbReference type="ARBA" id="ARBA00023136"/>
    </source>
</evidence>
<evidence type="ECO:0000256" key="10">
    <source>
        <dbReference type="ARBA" id="ARBA00023237"/>
    </source>
</evidence>
<evidence type="ECO:0000313" key="16">
    <source>
        <dbReference type="EMBL" id="MDO7837602.1"/>
    </source>
</evidence>
<organism evidence="16 17">
    <name type="scientific">Sphingobium cyanobacteriorum</name>
    <dbReference type="NCBI Taxonomy" id="3063954"/>
    <lineage>
        <taxon>Bacteria</taxon>
        <taxon>Pseudomonadati</taxon>
        <taxon>Pseudomonadota</taxon>
        <taxon>Alphaproteobacteria</taxon>
        <taxon>Sphingomonadales</taxon>
        <taxon>Sphingomonadaceae</taxon>
        <taxon>Sphingobium</taxon>
    </lineage>
</organism>
<dbReference type="EMBL" id="JAUQOM010000051">
    <property type="protein sequence ID" value="MDO7837602.1"/>
    <property type="molecule type" value="Genomic_DNA"/>
</dbReference>
<keyword evidence="17" id="KW-1185">Reference proteome</keyword>
<dbReference type="Pfam" id="PF07715">
    <property type="entry name" value="Plug"/>
    <property type="match status" value="1"/>
</dbReference>
<evidence type="ECO:0000313" key="17">
    <source>
        <dbReference type="Proteomes" id="UP001176471"/>
    </source>
</evidence>
<evidence type="ECO:0000256" key="12">
    <source>
        <dbReference type="RuleBase" id="RU003357"/>
    </source>
</evidence>
<dbReference type="Gene3D" id="2.40.170.20">
    <property type="entry name" value="TonB-dependent receptor, beta-barrel domain"/>
    <property type="match status" value="1"/>
</dbReference>
<comment type="similarity">
    <text evidence="11 12">Belongs to the TonB-dependent receptor family.</text>
</comment>
<dbReference type="CDD" id="cd01347">
    <property type="entry name" value="ligand_gated_channel"/>
    <property type="match status" value="1"/>
</dbReference>
<evidence type="ECO:0000256" key="11">
    <source>
        <dbReference type="PROSITE-ProRule" id="PRU01360"/>
    </source>
</evidence>
<dbReference type="InterPro" id="IPR000531">
    <property type="entry name" value="Beta-barrel_TonB"/>
</dbReference>
<dbReference type="PANTHER" id="PTHR32552">
    <property type="entry name" value="FERRICHROME IRON RECEPTOR-RELATED"/>
    <property type="match status" value="1"/>
</dbReference>